<dbReference type="PANTHER" id="PTHR17125:SF2">
    <property type="entry name" value="OUTER DENSE FIBER PROTEIN 1"/>
    <property type="match status" value="1"/>
</dbReference>
<evidence type="ECO:0000256" key="7">
    <source>
        <dbReference type="ARBA" id="ARBA00022846"/>
    </source>
</evidence>
<dbReference type="Proteomes" id="UP000472266">
    <property type="component" value="Chromosome 1"/>
</dbReference>
<dbReference type="GO" id="GO:0031514">
    <property type="term" value="C:motile cilium"/>
    <property type="evidence" value="ECO:0007669"/>
    <property type="project" value="UniProtKB-SubCell"/>
</dbReference>
<evidence type="ECO:0000256" key="6">
    <source>
        <dbReference type="ARBA" id="ARBA00022782"/>
    </source>
</evidence>
<reference evidence="11" key="3">
    <citation type="submission" date="2025-09" db="UniProtKB">
        <authorList>
            <consortium name="Ensembl"/>
        </authorList>
    </citation>
    <scope>IDENTIFICATION</scope>
</reference>
<evidence type="ECO:0000256" key="3">
    <source>
        <dbReference type="ARBA" id="ARBA00004300"/>
    </source>
</evidence>
<dbReference type="Pfam" id="PF00011">
    <property type="entry name" value="HSP20"/>
    <property type="match status" value="1"/>
</dbReference>
<dbReference type="GO" id="GO:0007283">
    <property type="term" value="P:spermatogenesis"/>
    <property type="evidence" value="ECO:0007669"/>
    <property type="project" value="UniProtKB-KW"/>
</dbReference>
<name>A0A672THW3_STRHB</name>
<keyword evidence="9" id="KW-0969">Cilium</keyword>
<keyword evidence="9" id="KW-0966">Cell projection</keyword>
<evidence type="ECO:0000256" key="2">
    <source>
        <dbReference type="ARBA" id="ARBA00004230"/>
    </source>
</evidence>
<evidence type="ECO:0000259" key="10">
    <source>
        <dbReference type="Pfam" id="PF00011"/>
    </source>
</evidence>
<comment type="function">
    <text evidence="1">Component of the outer dense fibers (ODF) of spermatozoa. ODF are filamentous structures located on the outside of the axoneme in the midpiece and principal piece of the mammalian sperm tail and may help to maintain the passive elastic structures and elastic recoil of the sperm tail.</text>
</comment>
<dbReference type="GO" id="GO:0030154">
    <property type="term" value="P:cell differentiation"/>
    <property type="evidence" value="ECO:0007669"/>
    <property type="project" value="UniProtKB-KW"/>
</dbReference>
<dbReference type="AlphaFoldDB" id="A0A672THW3"/>
<evidence type="ECO:0000256" key="8">
    <source>
        <dbReference type="ARBA" id="ARBA00022871"/>
    </source>
</evidence>
<keyword evidence="6" id="KW-0221">Differentiation</keyword>
<keyword evidence="7" id="KW-0282">Flagellum</keyword>
<reference evidence="11" key="2">
    <citation type="submission" date="2025-08" db="UniProtKB">
        <authorList>
            <consortium name="Ensembl"/>
        </authorList>
    </citation>
    <scope>IDENTIFICATION</scope>
</reference>
<dbReference type="GO" id="GO:0099513">
    <property type="term" value="C:polymeric cytoskeletal fiber"/>
    <property type="evidence" value="ECO:0007669"/>
    <property type="project" value="InterPro"/>
</dbReference>
<dbReference type="InterPro" id="IPR037389">
    <property type="entry name" value="ODFP"/>
</dbReference>
<evidence type="ECO:0000256" key="5">
    <source>
        <dbReference type="ARBA" id="ARBA00022473"/>
    </source>
</evidence>
<dbReference type="GO" id="GO:0005813">
    <property type="term" value="C:centrosome"/>
    <property type="evidence" value="ECO:0007669"/>
    <property type="project" value="UniProtKB-SubCell"/>
</dbReference>
<protein>
    <recommendedName>
        <fullName evidence="4">Outer dense fiber protein 1</fullName>
    </recommendedName>
</protein>
<dbReference type="GeneTree" id="ENSGT00940000168212"/>
<dbReference type="Ensembl" id="ENSSHBT00005001898.1">
    <property type="protein sequence ID" value="ENSSHBP00005001563.1"/>
    <property type="gene ID" value="ENSSHBG00005001422.1"/>
</dbReference>
<reference evidence="11 12" key="1">
    <citation type="submission" date="2019-11" db="EMBL/GenBank/DDBJ databases">
        <title>Strigops habroptila (kakapo) genome, bStrHab1, primary haplotype, v2.</title>
        <authorList>
            <person name="Jarvis E.D."/>
            <person name="Howard J."/>
            <person name="Rhie A."/>
            <person name="Phillippy A."/>
            <person name="Korlach J."/>
            <person name="Digby A."/>
            <person name="Iorns D."/>
            <person name="Eason D."/>
            <person name="Robertson B."/>
            <person name="Raemaekers T."/>
            <person name="Howe K."/>
            <person name="Lewin H."/>
            <person name="Damas J."/>
            <person name="Hastie A."/>
            <person name="Tracey A."/>
            <person name="Chow W."/>
            <person name="Fedrigo O."/>
        </authorList>
    </citation>
    <scope>NUCLEOTIDE SEQUENCE [LARGE SCALE GENOMIC DNA]</scope>
</reference>
<organism evidence="11 12">
    <name type="scientific">Strigops habroptila</name>
    <name type="common">Kakapo</name>
    <dbReference type="NCBI Taxonomy" id="2489341"/>
    <lineage>
        <taxon>Eukaryota</taxon>
        <taxon>Metazoa</taxon>
        <taxon>Chordata</taxon>
        <taxon>Craniata</taxon>
        <taxon>Vertebrata</taxon>
        <taxon>Euteleostomi</taxon>
        <taxon>Archelosauria</taxon>
        <taxon>Archosauria</taxon>
        <taxon>Dinosauria</taxon>
        <taxon>Saurischia</taxon>
        <taxon>Theropoda</taxon>
        <taxon>Coelurosauria</taxon>
        <taxon>Aves</taxon>
        <taxon>Neognathae</taxon>
        <taxon>Neoaves</taxon>
        <taxon>Telluraves</taxon>
        <taxon>Australaves</taxon>
        <taxon>Psittaciformes</taxon>
        <taxon>Psittacidae</taxon>
        <taxon>Strigops</taxon>
    </lineage>
</organism>
<dbReference type="SUPFAM" id="SSF49764">
    <property type="entry name" value="HSP20-like chaperones"/>
    <property type="match status" value="1"/>
</dbReference>
<evidence type="ECO:0000313" key="11">
    <source>
        <dbReference type="Ensembl" id="ENSSHBP00005001563.1"/>
    </source>
</evidence>
<comment type="subcellular location">
    <subcellularLocation>
        <location evidence="2">Cell projection</location>
        <location evidence="2">Cilium</location>
        <location evidence="2">Flagellum</location>
    </subcellularLocation>
    <subcellularLocation>
        <location evidence="3">Cytoplasm</location>
        <location evidence="3">Cytoskeleton</location>
        <location evidence="3">Microtubule organizing center</location>
        <location evidence="3">Centrosome</location>
    </subcellularLocation>
</comment>
<dbReference type="InterPro" id="IPR002068">
    <property type="entry name" value="A-crystallin/Hsp20_dom"/>
</dbReference>
<feature type="domain" description="SHSP" evidence="10">
    <location>
        <begin position="154"/>
        <end position="225"/>
    </location>
</feature>
<accession>A0A672THW3</accession>
<sequence length="238" mass="26740">MCLLSTDCFKQNSSLENVIYCSSLKCRTRCKMDAHGFMVVCMCERGALASLYLGERAFQLLNCPIPRGDTAILLTAVACGWQLLLTVQTPPQVLCIGMYMDPVVSYLFLLSLRWSTHSSVSGTERLSSCFYSSMQRRLNKMVHSFHDHRLLALMDVKGFDPKEVSVTVKDGKVKVVAEHEEEYATSRGKEYNYKNICQEISLPPGVSEDEVTYSLCPNNVLKIEALPWPQFQCSPPSS</sequence>
<keyword evidence="12" id="KW-1185">Reference proteome</keyword>
<evidence type="ECO:0000256" key="4">
    <source>
        <dbReference type="ARBA" id="ARBA00019020"/>
    </source>
</evidence>
<dbReference type="Gene3D" id="2.60.40.790">
    <property type="match status" value="1"/>
</dbReference>
<evidence type="ECO:0000256" key="9">
    <source>
        <dbReference type="ARBA" id="ARBA00023069"/>
    </source>
</evidence>
<dbReference type="InParanoid" id="A0A672THW3"/>
<dbReference type="PANTHER" id="PTHR17125">
    <property type="entry name" value="OUTER DENSE FIBER PROTEIN 1"/>
    <property type="match status" value="1"/>
</dbReference>
<keyword evidence="5" id="KW-0217">Developmental protein</keyword>
<evidence type="ECO:0000256" key="1">
    <source>
        <dbReference type="ARBA" id="ARBA00001979"/>
    </source>
</evidence>
<dbReference type="InterPro" id="IPR008978">
    <property type="entry name" value="HSP20-like_chaperone"/>
</dbReference>
<evidence type="ECO:0000313" key="12">
    <source>
        <dbReference type="Proteomes" id="UP000472266"/>
    </source>
</evidence>
<proteinExistence type="predicted"/>
<keyword evidence="8" id="KW-0744">Spermatogenesis</keyword>